<proteinExistence type="predicted"/>
<reference evidence="3 5" key="2">
    <citation type="submission" date="2019-09" db="EMBL/GenBank/DDBJ databases">
        <title>FDA dAtabase for Regulatory Grade micrObial Sequences (FDA-ARGOS): Supporting development and validation of Infectious Disease Dx tests.</title>
        <authorList>
            <person name="Sciortino C."/>
            <person name="Tallon L."/>
            <person name="Sadzewicz L."/>
            <person name="Vavikolanu K."/>
            <person name="Mehta A."/>
            <person name="Aluvathingal J."/>
            <person name="Nadendla S."/>
            <person name="Nandy P."/>
            <person name="Geyer C."/>
            <person name="Yan Y."/>
            <person name="Sichtig H."/>
        </authorList>
    </citation>
    <scope>NUCLEOTIDE SEQUENCE [LARGE SCALE GENOMIC DNA]</scope>
    <source>
        <strain evidence="3 5">FDAARGOS_640</strain>
    </source>
</reference>
<dbReference type="RefSeq" id="WP_074297321.1">
    <property type="nucleotide sequence ID" value="NZ_CP012117.1"/>
</dbReference>
<dbReference type="Gene3D" id="3.30.2010.10">
    <property type="entry name" value="Metalloproteases ('zincins'), catalytic domain"/>
    <property type="match status" value="1"/>
</dbReference>
<evidence type="ECO:0000259" key="1">
    <source>
        <dbReference type="Pfam" id="PF01863"/>
    </source>
</evidence>
<organism evidence="2 4">
    <name type="scientific">Dermabacter vaginalis</name>
    <dbReference type="NCBI Taxonomy" id="1630135"/>
    <lineage>
        <taxon>Bacteria</taxon>
        <taxon>Bacillati</taxon>
        <taxon>Actinomycetota</taxon>
        <taxon>Actinomycetes</taxon>
        <taxon>Micrococcales</taxon>
        <taxon>Dermabacteraceae</taxon>
        <taxon>Dermabacter</taxon>
    </lineage>
</organism>
<dbReference type="EMBL" id="CP012117">
    <property type="protein sequence ID" value="ANP27287.1"/>
    <property type="molecule type" value="Genomic_DNA"/>
</dbReference>
<dbReference type="CDD" id="cd07344">
    <property type="entry name" value="M48_yhfN_like"/>
    <property type="match status" value="1"/>
</dbReference>
<evidence type="ECO:0000313" key="2">
    <source>
        <dbReference type="EMBL" id="ANP27287.1"/>
    </source>
</evidence>
<dbReference type="InterPro" id="IPR053136">
    <property type="entry name" value="UTP_pyrophosphatase-like"/>
</dbReference>
<evidence type="ECO:0000313" key="4">
    <source>
        <dbReference type="Proteomes" id="UP000092596"/>
    </source>
</evidence>
<dbReference type="AlphaFoldDB" id="A0A1B0ZH91"/>
<sequence length="180" mass="20504">MPQRRPEREKLLLDGISEPIEVVRSTRRRKTITARRRGGVFELLVPARLSARETRKWARDMYAKHANRSESAAASDEELMALALVLREKYLPSAPPPSSVRWVTNQGKRWGSCTSADGSIRLSHLLKDMPSYVIESVLVHELAHLLEPNHSRAFRQLEASYPKLERANGFLEGYSFAEQP</sequence>
<evidence type="ECO:0000313" key="5">
    <source>
        <dbReference type="Proteomes" id="UP000323865"/>
    </source>
</evidence>
<reference evidence="2 4" key="1">
    <citation type="submission" date="2015-06" db="EMBL/GenBank/DDBJ databases">
        <title>Investigation of pathophysiology for high-risk pregnancy and development of treatment modality based on it.</title>
        <authorList>
            <person name="Kim B.-C."/>
            <person name="Lim S."/>
        </authorList>
    </citation>
    <scope>NUCLEOTIDE SEQUENCE [LARGE SCALE GENOMIC DNA]</scope>
    <source>
        <strain evidence="2 4">AD1-86</strain>
    </source>
</reference>
<dbReference type="PANTHER" id="PTHR30399:SF1">
    <property type="entry name" value="UTP PYROPHOSPHATASE"/>
    <property type="match status" value="1"/>
</dbReference>
<name>A0A1B0ZH91_9MICO</name>
<accession>A0A1B0ZH91</accession>
<dbReference type="KEGG" id="dva:DAD186_07370"/>
<dbReference type="Proteomes" id="UP000323865">
    <property type="component" value="Chromosome"/>
</dbReference>
<dbReference type="STRING" id="1630135.DAD186_07370"/>
<protein>
    <submittedName>
        <fullName evidence="3">M48 family metallopeptidase</fullName>
    </submittedName>
</protein>
<keyword evidence="5" id="KW-1185">Reference proteome</keyword>
<feature type="domain" description="YgjP-like metallopeptidase" evidence="1">
    <location>
        <begin position="8"/>
        <end position="165"/>
    </location>
</feature>
<dbReference type="Proteomes" id="UP000092596">
    <property type="component" value="Chromosome"/>
</dbReference>
<evidence type="ECO:0000313" key="3">
    <source>
        <dbReference type="EMBL" id="QEU12250.1"/>
    </source>
</evidence>
<dbReference type="InterPro" id="IPR002725">
    <property type="entry name" value="YgjP-like_metallopeptidase"/>
</dbReference>
<dbReference type="PATRIC" id="fig|1630135.4.peg.739"/>
<gene>
    <name evidence="2" type="ORF">DAD186_07370</name>
    <name evidence="3" type="ORF">FOB48_08010</name>
</gene>
<dbReference type="EMBL" id="CP044108">
    <property type="protein sequence ID" value="QEU12250.1"/>
    <property type="molecule type" value="Genomic_DNA"/>
</dbReference>
<dbReference type="Pfam" id="PF01863">
    <property type="entry name" value="YgjP-like"/>
    <property type="match status" value="1"/>
</dbReference>
<dbReference type="PANTHER" id="PTHR30399">
    <property type="entry name" value="UNCHARACTERIZED PROTEIN YGJP"/>
    <property type="match status" value="1"/>
</dbReference>